<accession>A0A1H9I766</accession>
<dbReference type="EMBL" id="FOES01000023">
    <property type="protein sequence ID" value="SEQ70424.1"/>
    <property type="molecule type" value="Genomic_DNA"/>
</dbReference>
<evidence type="ECO:0008006" key="4">
    <source>
        <dbReference type="Google" id="ProtNLM"/>
    </source>
</evidence>
<keyword evidence="3" id="KW-1185">Reference proteome</keyword>
<dbReference type="Proteomes" id="UP000199427">
    <property type="component" value="Unassembled WGS sequence"/>
</dbReference>
<proteinExistence type="predicted"/>
<sequence length="223" mass="26908">MQNYLYRLFTDMDGQLFRIQKAEDIQKVWKASLLLFLASIAIYFWMAWLGMGTNLISQEFTSTTPDVYNAYKLWFIMGRALFAILLAVIILYLTSFYFYLFTKIRYKKLVIMQQVVLMMMLFERLLWIPLFVYLGLDWYVSPFSLGIITSYFTQHEWFLYFFGSITIIQIWIIAFQAKYLSRLSPMKIWKIWTLVIIWHLISYLIVATLGYFDEQLLVRWFES</sequence>
<evidence type="ECO:0000313" key="3">
    <source>
        <dbReference type="Proteomes" id="UP000199427"/>
    </source>
</evidence>
<feature type="transmembrane region" description="Helical" evidence="1">
    <location>
        <begin position="71"/>
        <end position="100"/>
    </location>
</feature>
<keyword evidence="1" id="KW-1133">Transmembrane helix</keyword>
<feature type="transmembrane region" description="Helical" evidence="1">
    <location>
        <begin position="121"/>
        <end position="140"/>
    </location>
</feature>
<name>A0A1H9I766_9BACI</name>
<keyword evidence="1" id="KW-0472">Membrane</keyword>
<organism evidence="2 3">
    <name type="scientific">Piscibacillus halophilus</name>
    <dbReference type="NCBI Taxonomy" id="571933"/>
    <lineage>
        <taxon>Bacteria</taxon>
        <taxon>Bacillati</taxon>
        <taxon>Bacillota</taxon>
        <taxon>Bacilli</taxon>
        <taxon>Bacillales</taxon>
        <taxon>Bacillaceae</taxon>
        <taxon>Piscibacillus</taxon>
    </lineage>
</organism>
<gene>
    <name evidence="2" type="ORF">SAMN05216362_12321</name>
</gene>
<dbReference type="AlphaFoldDB" id="A0A1H9I766"/>
<reference evidence="2 3" key="1">
    <citation type="submission" date="2016-10" db="EMBL/GenBank/DDBJ databases">
        <authorList>
            <person name="de Groot N.N."/>
        </authorList>
    </citation>
    <scope>NUCLEOTIDE SEQUENCE [LARGE SCALE GENOMIC DNA]</scope>
    <source>
        <strain evidence="2 3">DSM 21633</strain>
    </source>
</reference>
<keyword evidence="1" id="KW-0812">Transmembrane</keyword>
<feature type="transmembrane region" description="Helical" evidence="1">
    <location>
        <begin position="191"/>
        <end position="212"/>
    </location>
</feature>
<evidence type="ECO:0000256" key="1">
    <source>
        <dbReference type="SAM" id="Phobius"/>
    </source>
</evidence>
<dbReference type="STRING" id="571933.SAMN05216362_12321"/>
<protein>
    <recommendedName>
        <fullName evidence="4">Yip1 domain-containing protein</fullName>
    </recommendedName>
</protein>
<dbReference type="RefSeq" id="WP_246247666.1">
    <property type="nucleotide sequence ID" value="NZ_CAESCL010000143.1"/>
</dbReference>
<feature type="transmembrane region" description="Helical" evidence="1">
    <location>
        <begin position="160"/>
        <end position="179"/>
    </location>
</feature>
<evidence type="ECO:0000313" key="2">
    <source>
        <dbReference type="EMBL" id="SEQ70424.1"/>
    </source>
</evidence>
<feature type="transmembrane region" description="Helical" evidence="1">
    <location>
        <begin position="28"/>
        <end position="51"/>
    </location>
</feature>